<dbReference type="GO" id="GO:0035973">
    <property type="term" value="P:aggrephagy"/>
    <property type="evidence" value="ECO:0007669"/>
    <property type="project" value="TreeGrafter"/>
</dbReference>
<dbReference type="AlphaFoldDB" id="A0AAD9NL76"/>
<keyword evidence="4 11" id="KW-0963">Cytoplasm</keyword>
<organism evidence="13 14">
    <name type="scientific">Ridgeia piscesae</name>
    <name type="common">Tubeworm</name>
    <dbReference type="NCBI Taxonomy" id="27915"/>
    <lineage>
        <taxon>Eukaryota</taxon>
        <taxon>Metazoa</taxon>
        <taxon>Spiralia</taxon>
        <taxon>Lophotrochozoa</taxon>
        <taxon>Annelida</taxon>
        <taxon>Polychaeta</taxon>
        <taxon>Sedentaria</taxon>
        <taxon>Canalipalpata</taxon>
        <taxon>Sabellida</taxon>
        <taxon>Siboglinidae</taxon>
        <taxon>Ridgeia</taxon>
    </lineage>
</organism>
<dbReference type="GO" id="GO:0004197">
    <property type="term" value="F:cysteine-type endopeptidase activity"/>
    <property type="evidence" value="ECO:0007669"/>
    <property type="project" value="TreeGrafter"/>
</dbReference>
<evidence type="ECO:0000259" key="12">
    <source>
        <dbReference type="Pfam" id="PF03416"/>
    </source>
</evidence>
<evidence type="ECO:0000256" key="11">
    <source>
        <dbReference type="RuleBase" id="RU363115"/>
    </source>
</evidence>
<dbReference type="Pfam" id="PF03416">
    <property type="entry name" value="Peptidase_C54"/>
    <property type="match status" value="1"/>
</dbReference>
<protein>
    <recommendedName>
        <fullName evidence="11">Cysteine protease</fullName>
        <ecNumber evidence="11">3.4.22.-</ecNumber>
    </recommendedName>
</protein>
<evidence type="ECO:0000256" key="7">
    <source>
        <dbReference type="ARBA" id="ARBA00022807"/>
    </source>
</evidence>
<gene>
    <name evidence="13" type="ORF">NP493_826g00032</name>
</gene>
<dbReference type="EC" id="3.4.22.-" evidence="11"/>
<dbReference type="InterPro" id="IPR038765">
    <property type="entry name" value="Papain-like_cys_pep_sf"/>
</dbReference>
<dbReference type="PANTHER" id="PTHR22624:SF49">
    <property type="entry name" value="CYSTEINE PROTEASE"/>
    <property type="match status" value="1"/>
</dbReference>
<reference evidence="13" key="1">
    <citation type="journal article" date="2023" name="Mol. Biol. Evol.">
        <title>Third-Generation Sequencing Reveals the Adaptive Role of the Epigenome in Three Deep-Sea Polychaetes.</title>
        <authorList>
            <person name="Perez M."/>
            <person name="Aroh O."/>
            <person name="Sun Y."/>
            <person name="Lan Y."/>
            <person name="Juniper S.K."/>
            <person name="Young C.R."/>
            <person name="Angers B."/>
            <person name="Qian P.Y."/>
        </authorList>
    </citation>
    <scope>NUCLEOTIDE SEQUENCE</scope>
    <source>
        <strain evidence="13">R07B-5</strain>
    </source>
</reference>
<evidence type="ECO:0000256" key="2">
    <source>
        <dbReference type="ARBA" id="ARBA00010958"/>
    </source>
</evidence>
<comment type="function">
    <text evidence="11">Cysteine protease that plays a key role in autophagy by mediating both proteolytic activation and delipidation of ATG8 family proteins.</text>
</comment>
<dbReference type="GO" id="GO:0005737">
    <property type="term" value="C:cytoplasm"/>
    <property type="evidence" value="ECO:0007669"/>
    <property type="project" value="UniProtKB-SubCell"/>
</dbReference>
<dbReference type="SUPFAM" id="SSF54001">
    <property type="entry name" value="Cysteine proteinases"/>
    <property type="match status" value="1"/>
</dbReference>
<comment type="catalytic activity">
    <reaction evidence="10">
        <text>[protein]-C-terminal L-amino acid-glycyl-phosphatidylethanolamide + H2O = [protein]-C-terminal L-amino acid-glycine + a 1,2-diacyl-sn-glycero-3-phosphoethanolamine</text>
        <dbReference type="Rhea" id="RHEA:67548"/>
        <dbReference type="Rhea" id="RHEA-COMP:17323"/>
        <dbReference type="Rhea" id="RHEA-COMP:17324"/>
        <dbReference type="ChEBI" id="CHEBI:15377"/>
        <dbReference type="ChEBI" id="CHEBI:64612"/>
        <dbReference type="ChEBI" id="CHEBI:172940"/>
        <dbReference type="ChEBI" id="CHEBI:172941"/>
    </reaction>
    <physiologicalReaction direction="left-to-right" evidence="10">
        <dbReference type="Rhea" id="RHEA:67549"/>
    </physiologicalReaction>
</comment>
<dbReference type="InterPro" id="IPR005078">
    <property type="entry name" value="Peptidase_C54"/>
</dbReference>
<dbReference type="GO" id="GO:0000423">
    <property type="term" value="P:mitophagy"/>
    <property type="evidence" value="ECO:0007669"/>
    <property type="project" value="TreeGrafter"/>
</dbReference>
<dbReference type="GO" id="GO:0000045">
    <property type="term" value="P:autophagosome assembly"/>
    <property type="evidence" value="ECO:0007669"/>
    <property type="project" value="TreeGrafter"/>
</dbReference>
<keyword evidence="9 11" id="KW-0072">Autophagy</keyword>
<keyword evidence="3" id="KW-0813">Transport</keyword>
<evidence type="ECO:0000313" key="14">
    <source>
        <dbReference type="Proteomes" id="UP001209878"/>
    </source>
</evidence>
<dbReference type="InterPro" id="IPR046792">
    <property type="entry name" value="Peptidase_C54_cat"/>
</dbReference>
<keyword evidence="8 11" id="KW-0653">Protein transport</keyword>
<sequence>MTYETGILEYEDFPKTESPVWILGKTYSTLYDMDDIKRDILTRFWFTYRRNFSPIGGTGPTSDMRWGCMLRCGQMMLAQALGSLHLGRDWRWDPDKYNPKYHEILRMFLDKKDSYYSIHQIASMGVSEGKEVGEWFGPNTIAQVLKKLAVYDEWSNLVLHISLDNTVITQDIKTLCRCNCGDKSESETDKRLPEEEAGAKLRNRKMATHNGLDQSDGHDNWTQSAGKCNRCNNHWRPLLLIIPLRLGLSEMNAVYHSQLKMCFTMTQCVGIIGGKPNHAHWFIGYVDDELVYLDPHTTQPYVDVSAPGESDETYHCRYASRMRIADMDPSMALGFYCGTEAEFDDWTHSVYKPVAHGQHTPIFEVVRDRPAHFPPFEPYTPQASGAEFTLVEERQYDTDEEFELI</sequence>
<dbReference type="PANTHER" id="PTHR22624">
    <property type="entry name" value="CYSTEINE PROTEASE ATG4"/>
    <property type="match status" value="1"/>
</dbReference>
<comment type="similarity">
    <text evidence="2 11">Belongs to the peptidase C54 family.</text>
</comment>
<dbReference type="GO" id="GO:0034727">
    <property type="term" value="P:piecemeal microautophagy of the nucleus"/>
    <property type="evidence" value="ECO:0007669"/>
    <property type="project" value="TreeGrafter"/>
</dbReference>
<comment type="caution">
    <text evidence="13">The sequence shown here is derived from an EMBL/GenBank/DDBJ whole genome shotgun (WGS) entry which is preliminary data.</text>
</comment>
<accession>A0AAD9NL76</accession>
<keyword evidence="7" id="KW-0788">Thiol protease</keyword>
<evidence type="ECO:0000313" key="13">
    <source>
        <dbReference type="EMBL" id="KAK2174130.1"/>
    </source>
</evidence>
<proteinExistence type="inferred from homology"/>
<evidence type="ECO:0000256" key="9">
    <source>
        <dbReference type="ARBA" id="ARBA00023006"/>
    </source>
</evidence>
<dbReference type="GO" id="GO:0015031">
    <property type="term" value="P:protein transport"/>
    <property type="evidence" value="ECO:0007669"/>
    <property type="project" value="UniProtKB-KW"/>
</dbReference>
<evidence type="ECO:0000256" key="8">
    <source>
        <dbReference type="ARBA" id="ARBA00022927"/>
    </source>
</evidence>
<evidence type="ECO:0000256" key="6">
    <source>
        <dbReference type="ARBA" id="ARBA00022801"/>
    </source>
</evidence>
<dbReference type="GO" id="GO:0016485">
    <property type="term" value="P:protein processing"/>
    <property type="evidence" value="ECO:0007669"/>
    <property type="project" value="TreeGrafter"/>
</dbReference>
<evidence type="ECO:0000256" key="1">
    <source>
        <dbReference type="ARBA" id="ARBA00004496"/>
    </source>
</evidence>
<evidence type="ECO:0000256" key="3">
    <source>
        <dbReference type="ARBA" id="ARBA00022448"/>
    </source>
</evidence>
<keyword evidence="5 11" id="KW-0645">Protease</keyword>
<evidence type="ECO:0000256" key="5">
    <source>
        <dbReference type="ARBA" id="ARBA00022670"/>
    </source>
</evidence>
<dbReference type="EMBL" id="JAODUO010000825">
    <property type="protein sequence ID" value="KAK2174130.1"/>
    <property type="molecule type" value="Genomic_DNA"/>
</dbReference>
<feature type="domain" description="Peptidase C54 catalytic" evidence="12">
    <location>
        <begin position="34"/>
        <end position="348"/>
    </location>
</feature>
<comment type="subcellular location">
    <subcellularLocation>
        <location evidence="1 11">Cytoplasm</location>
    </subcellularLocation>
</comment>
<evidence type="ECO:0000256" key="10">
    <source>
        <dbReference type="ARBA" id="ARBA00029362"/>
    </source>
</evidence>
<keyword evidence="6 11" id="KW-0378">Hydrolase</keyword>
<evidence type="ECO:0000256" key="4">
    <source>
        <dbReference type="ARBA" id="ARBA00022490"/>
    </source>
</evidence>
<keyword evidence="14" id="KW-1185">Reference proteome</keyword>
<dbReference type="GO" id="GO:0019786">
    <property type="term" value="F:protein-phosphatidylethanolamide deconjugating activity"/>
    <property type="evidence" value="ECO:0007669"/>
    <property type="project" value="InterPro"/>
</dbReference>
<name>A0AAD9NL76_RIDPI</name>
<dbReference type="Proteomes" id="UP001209878">
    <property type="component" value="Unassembled WGS sequence"/>
</dbReference>